<gene>
    <name evidence="2" type="ORF">SNOG_08946</name>
</gene>
<dbReference type="KEGG" id="pno:SNOG_08946"/>
<dbReference type="AlphaFoldDB" id="Q0UH18"/>
<protein>
    <submittedName>
        <fullName evidence="2">Uncharacterized protein</fullName>
    </submittedName>
</protein>
<dbReference type="EMBL" id="CH445337">
    <property type="protein sequence ID" value="EAT84114.1"/>
    <property type="molecule type" value="Genomic_DNA"/>
</dbReference>
<evidence type="ECO:0000256" key="1">
    <source>
        <dbReference type="SAM" id="MobiDB-lite"/>
    </source>
</evidence>
<accession>Q0UH18</accession>
<proteinExistence type="predicted"/>
<dbReference type="GeneID" id="5976149"/>
<dbReference type="InParanoid" id="Q0UH18"/>
<dbReference type="VEuPathDB" id="FungiDB:JI435_089460"/>
<evidence type="ECO:0000313" key="2">
    <source>
        <dbReference type="EMBL" id="EAT84114.1"/>
    </source>
</evidence>
<dbReference type="Proteomes" id="UP000001055">
    <property type="component" value="Unassembled WGS sequence"/>
</dbReference>
<reference evidence="3" key="1">
    <citation type="journal article" date="2007" name="Plant Cell">
        <title>Dothideomycete-plant interactions illuminated by genome sequencing and EST analysis of the wheat pathogen Stagonospora nodorum.</title>
        <authorList>
            <person name="Hane J.K."/>
            <person name="Lowe R.G."/>
            <person name="Solomon P.S."/>
            <person name="Tan K.C."/>
            <person name="Schoch C.L."/>
            <person name="Spatafora J.W."/>
            <person name="Crous P.W."/>
            <person name="Kodira C."/>
            <person name="Birren B.W."/>
            <person name="Galagan J.E."/>
            <person name="Torriani S.F."/>
            <person name="McDonald B.A."/>
            <person name="Oliver R.P."/>
        </authorList>
    </citation>
    <scope>NUCLEOTIDE SEQUENCE [LARGE SCALE GENOMIC DNA]</scope>
    <source>
        <strain evidence="3">SN15 / ATCC MYA-4574 / FGSC 10173</strain>
    </source>
</reference>
<organism evidence="2 3">
    <name type="scientific">Phaeosphaeria nodorum (strain SN15 / ATCC MYA-4574 / FGSC 10173)</name>
    <name type="common">Glume blotch fungus</name>
    <name type="synonym">Parastagonospora nodorum</name>
    <dbReference type="NCBI Taxonomy" id="321614"/>
    <lineage>
        <taxon>Eukaryota</taxon>
        <taxon>Fungi</taxon>
        <taxon>Dikarya</taxon>
        <taxon>Ascomycota</taxon>
        <taxon>Pezizomycotina</taxon>
        <taxon>Dothideomycetes</taxon>
        <taxon>Pleosporomycetidae</taxon>
        <taxon>Pleosporales</taxon>
        <taxon>Pleosporineae</taxon>
        <taxon>Phaeosphaeriaceae</taxon>
        <taxon>Parastagonospora</taxon>
    </lineage>
</organism>
<name>Q0UH18_PHANO</name>
<sequence length="127" mass="13420">MINQPRSRSCLDCPIVLERGATDVSVSSLRCGPVADALTKQDHYVSRRLTQVRRLIPTANARTYVSSLENSKAEGVSIQSGRTGACMFQVCGYLSGMSSASAKASRPGEAAGGLRVERGATSLDKNG</sequence>
<dbReference type="RefSeq" id="XP_001799250.1">
    <property type="nucleotide sequence ID" value="XM_001799198.1"/>
</dbReference>
<evidence type="ECO:0000313" key="3">
    <source>
        <dbReference type="Proteomes" id="UP000001055"/>
    </source>
</evidence>
<feature type="region of interest" description="Disordered" evidence="1">
    <location>
        <begin position="99"/>
        <end position="127"/>
    </location>
</feature>